<reference evidence="7" key="2">
    <citation type="journal article" date="2022" name="Elife">
        <title>Obligate sexual reproduction of a homothallic fungus closely related to the Cryptococcus pathogenic species complex.</title>
        <authorList>
            <person name="Passer A.R."/>
            <person name="Clancey S.A."/>
            <person name="Shea T."/>
            <person name="David-Palma M."/>
            <person name="Averette A.F."/>
            <person name="Boekhout T."/>
            <person name="Porcel B.M."/>
            <person name="Nowrousian M."/>
            <person name="Cuomo C.A."/>
            <person name="Sun S."/>
            <person name="Heitman J."/>
            <person name="Coelho M.A."/>
        </authorList>
    </citation>
    <scope>NUCLEOTIDE SEQUENCE</scope>
    <source>
        <strain evidence="7">CBS 7841</strain>
    </source>
</reference>
<dbReference type="VEuPathDB" id="FungiDB:L203_05571"/>
<dbReference type="SMART" id="SM00325">
    <property type="entry name" value="RhoGEF"/>
    <property type="match status" value="1"/>
</dbReference>
<dbReference type="EMBL" id="CP143789">
    <property type="protein sequence ID" value="WVN89977.1"/>
    <property type="molecule type" value="Genomic_DNA"/>
</dbReference>
<feature type="region of interest" description="Disordered" evidence="6">
    <location>
        <begin position="353"/>
        <end position="383"/>
    </location>
</feature>
<dbReference type="SMART" id="SM00246">
    <property type="entry name" value="WH2"/>
    <property type="match status" value="1"/>
</dbReference>
<feature type="compositionally biased region" description="Basic and acidic residues" evidence="6">
    <location>
        <begin position="1414"/>
        <end position="1431"/>
    </location>
</feature>
<dbReference type="Gene3D" id="1.10.238.10">
    <property type="entry name" value="EF-hand"/>
    <property type="match status" value="1"/>
</dbReference>
<feature type="compositionally biased region" description="Polar residues" evidence="6">
    <location>
        <begin position="1034"/>
        <end position="1053"/>
    </location>
</feature>
<evidence type="ECO:0000256" key="5">
    <source>
        <dbReference type="ARBA" id="ARBA00022490"/>
    </source>
</evidence>
<feature type="region of interest" description="Disordered" evidence="6">
    <location>
        <begin position="1096"/>
        <end position="1136"/>
    </location>
</feature>
<dbReference type="InterPro" id="IPR051480">
    <property type="entry name" value="Endocytic_GEF_Adapter"/>
</dbReference>
<feature type="region of interest" description="Disordered" evidence="6">
    <location>
        <begin position="1308"/>
        <end position="1496"/>
    </location>
</feature>
<feature type="compositionally biased region" description="Basic and acidic residues" evidence="6">
    <location>
        <begin position="757"/>
        <end position="795"/>
    </location>
</feature>
<feature type="compositionally biased region" description="Basic and acidic residues" evidence="6">
    <location>
        <begin position="463"/>
        <end position="557"/>
    </location>
</feature>
<dbReference type="GO" id="GO:0005509">
    <property type="term" value="F:calcium ion binding"/>
    <property type="evidence" value="ECO:0007669"/>
    <property type="project" value="InterPro"/>
</dbReference>
<protein>
    <recommendedName>
        <fullName evidence="2">Actin cytoskeleton-regulatory complex protein PAN1</fullName>
    </recommendedName>
    <alternativeName>
        <fullName evidence="3">Actin cytoskeleton-regulatory complex protein pan1</fullName>
    </alternativeName>
</protein>
<comment type="subcellular location">
    <subcellularLocation>
        <location evidence="1">Cytoplasm</location>
    </subcellularLocation>
</comment>
<feature type="region of interest" description="Disordered" evidence="6">
    <location>
        <begin position="66"/>
        <end position="103"/>
    </location>
</feature>
<feature type="compositionally biased region" description="Basic and acidic residues" evidence="6">
    <location>
        <begin position="603"/>
        <end position="624"/>
    </location>
</feature>
<feature type="compositionally biased region" description="Polar residues" evidence="6">
    <location>
        <begin position="1335"/>
        <end position="1350"/>
    </location>
</feature>
<dbReference type="PROSITE" id="PS50222">
    <property type="entry name" value="EF_HAND_2"/>
    <property type="match status" value="1"/>
</dbReference>
<dbReference type="InterPro" id="IPR000261">
    <property type="entry name" value="EH_dom"/>
</dbReference>
<dbReference type="SUPFAM" id="SSF47473">
    <property type="entry name" value="EF-hand"/>
    <property type="match status" value="1"/>
</dbReference>
<dbReference type="PROSITE" id="PS50010">
    <property type="entry name" value="DH_2"/>
    <property type="match status" value="1"/>
</dbReference>
<sequence length="1974" mass="218691">MQQNQWGQFPYGQQQPSFLNSQPTGFPGMGGLQPMQTGYNPQPQQQRSQATGIQGAQIGGNYAFLNQPPPNALGHNLTPQMTGFPGSGGGGLMPQQTGFNPAGGPARVMPQQTGYQGSIMSQSTGMGLTPQQTGWQGGLMSQPTGMGRLQPQQTGLPHDPRLQTMMQSFMPSNMSQPFAPSGAPQFAQAQQPLQQTFQSLLQNPSVDTPKIPWTLSRQEKKDYDQIFRAWDQKGEGFISGEMAREVFGQSGLSQDDLMKIWNLSDVDNRGKLNLPEFHVAMGLIYRALNGNRIPEKLPEELVPASMRDIDSTVNFMKDLLKHENTTRSSTSSPGSYTVPPTASKDALLYKHSDEIPSTYKPSSRHLDRKSVRYAGEDPDEGLKDIRRKLENTSSMLEKNAEKSAEDEELEEEIETLQYRVKRIQEDIEYTSKGRRTAEKDEERRKLERELLFLMHEKLPALERRQERRKDERSMEERAGVRRRDERNRIAGRYDDRDSRDEYDSYRGTFDRDRNRDRYDRDRYSYDRDHRDDLRDKDRLRDRYDRYNDREGRGDLSRYDSPLAVRSPPPAPPPQSSTSTATSAPPPPPPPASAAAVPSTKNMTPEERRAYIQEQAQKRINERLRALGVGSAPSEPEVDTSVQERLEKEKQEAEERSQRVEEEQIARGEARKKRLAEAGNQVEEPAKPVTLAASTPPLKSALKKQAPPPAPYSRAKQAPAPPPSRPHSVHPLPTAPIPVRVASRTPIVSNPEEDPEEAELRRNEEAVLKTREERRKRLEQLQKEEEEEKKKEEELLAARNNRNMGSNLVVTPSVEPVEPKPTSLPSVPPAAPAPVLEQKEQGSYNPFRKPGGTPAVTAGGGHNPFFKPPVAPASSAPLAVVDGSSETSTAANAPPPAPPAPPAPPPTTSQPRSTPTIRSPPSEPEWEDITEKYVNDSDSSDDEYTTSRAGRQGLAQALFGNIIGGGGSSADSRPGSVGPKVSPKALVNLGGGNPDQGRGALLSAIQGGARLKKTQTVDKSGPPGIGRVIGDTMPPSHNNNVPREHTSPSASVELSTEERGHSPVPPSEESYVGNPNRQSVDWYAGLAVDASHPTVGMSETSALEPTQEEQEPDEGDKGTGEYEKIDRVDSEADKEGELDDFDMDTVLRVRSLYQFDGTRNVDLSFKEDVVIEAHPAKDQNSPWWYGTVIKDGSKGWFPKNYVEEIKVTPAKALYEYAGGEADQLPFAEGDVLSVVDSSDHDWWKAERSGVIFLVPAAYLEIQAKFTIENSALEVKDSIEQLQDENLLPAGSITTKTLPVTDSSREFKSRLTSKLDEPQVSIGSVPTPLRNRPRAASTLSIASTTIPRSPSFITDVEEGESSSDDSVLSWWSNEESDSISESGSNDEGLSDQKEIQYEIQELSKPKKKRRAAPKPPKREEPGKEAERKRREAQRQSILAATGLRLKLEPPGVPERVGRTVSRRRPSPDVAKRKQRRHAPAIPEGKTRELPKTPNEGEQTEKLGIQDAYARYEAFLVQSTQQQAQSHPEFLCADSRPVSQVLTPQVTGPASVTALSPASTTASLHTPLPLNKETGGKISGFFKSMMTSHTSAESNRRSLISGATITRVDDTTSALSQSFTSLGPDGREPDIGNSDFGKTWSSLVESSVLETMDSHERKRQEAIFEFISTEIAYNRDLQLIVEVFYASLLSLLDEKALAVIFANIEDILLFNTGFLSALEDRQKASRLYIDKIGDVLQTLHEAGVYSTYCVNQHLAIKLLQNLREERLELETHLQNIRESNPSIRGLDLSHFLLIPMQRICRYPLLIKQIIHYTPSDSLDQSPLQDALRTVEVIVSQINEGIRTAEGAERLRILSENLWIGGEGRLDLTAPTTFLGPRKLVKEGLVSKTKSGRKLTMVLCNDIIVLMDGKDLYRMPLALHEIEVRQSRDSTGFAIKVDQKRGGDTIAVKATSAFDAKDWMIRINKVKREATVARKNEP</sequence>
<dbReference type="KEGG" id="cdep:91089416"/>
<reference evidence="7" key="1">
    <citation type="submission" date="2016-06" db="EMBL/GenBank/DDBJ databases">
        <authorList>
            <person name="Cuomo C."/>
            <person name="Litvintseva A."/>
            <person name="Heitman J."/>
            <person name="Chen Y."/>
            <person name="Sun S."/>
            <person name="Springer D."/>
            <person name="Dromer F."/>
            <person name="Young S."/>
            <person name="Zeng Q."/>
            <person name="Chapman S."/>
            <person name="Gujja S."/>
            <person name="Saif S."/>
            <person name="Birren B."/>
        </authorList>
    </citation>
    <scope>NUCLEOTIDE SEQUENCE</scope>
    <source>
        <strain evidence="7">CBS 7841</strain>
    </source>
</reference>
<dbReference type="InterPro" id="IPR011992">
    <property type="entry name" value="EF-hand-dom_pair"/>
</dbReference>
<dbReference type="RefSeq" id="XP_066070677.1">
    <property type="nucleotide sequence ID" value="XM_066214580.1"/>
</dbReference>
<dbReference type="PANTHER" id="PTHR46006:SF6">
    <property type="entry name" value="INTERSECTIN-2 ISOFORM X1"/>
    <property type="match status" value="1"/>
</dbReference>
<dbReference type="OrthoDB" id="1716625at2759"/>
<dbReference type="InterPro" id="IPR003124">
    <property type="entry name" value="WH2_dom"/>
</dbReference>
<evidence type="ECO:0000313" key="7">
    <source>
        <dbReference type="EMBL" id="WVN89977.1"/>
    </source>
</evidence>
<feature type="compositionally biased region" description="Pro residues" evidence="6">
    <location>
        <begin position="892"/>
        <end position="907"/>
    </location>
</feature>
<feature type="compositionally biased region" description="Basic and acidic residues" evidence="6">
    <location>
        <begin position="641"/>
        <end position="668"/>
    </location>
</feature>
<dbReference type="Pfam" id="PF07653">
    <property type="entry name" value="SH3_2"/>
    <property type="match status" value="1"/>
</dbReference>
<evidence type="ECO:0000256" key="6">
    <source>
        <dbReference type="SAM" id="MobiDB-lite"/>
    </source>
</evidence>
<dbReference type="PROSITE" id="PS50003">
    <property type="entry name" value="PH_DOMAIN"/>
    <property type="match status" value="1"/>
</dbReference>
<keyword evidence="8" id="KW-1185">Reference proteome</keyword>
<feature type="compositionally biased region" description="Low complexity" evidence="6">
    <location>
        <begin position="908"/>
        <end position="919"/>
    </location>
</feature>
<dbReference type="SUPFAM" id="SSF50044">
    <property type="entry name" value="SH3-domain"/>
    <property type="match status" value="2"/>
</dbReference>
<dbReference type="PROSITE" id="PS00741">
    <property type="entry name" value="DH_1"/>
    <property type="match status" value="1"/>
</dbReference>
<dbReference type="Pfam" id="PF00621">
    <property type="entry name" value="RhoGEF"/>
    <property type="match status" value="1"/>
</dbReference>
<reference evidence="7" key="3">
    <citation type="submission" date="2024-01" db="EMBL/GenBank/DDBJ databases">
        <authorList>
            <person name="Coelho M.A."/>
            <person name="David-Palma M."/>
            <person name="Shea T."/>
            <person name="Sun S."/>
            <person name="Cuomo C.A."/>
            <person name="Heitman J."/>
        </authorList>
    </citation>
    <scope>NUCLEOTIDE SEQUENCE</scope>
    <source>
        <strain evidence="7">CBS 7841</strain>
    </source>
</reference>
<dbReference type="GeneID" id="91089416"/>
<dbReference type="PROSITE" id="PS51082">
    <property type="entry name" value="WH2"/>
    <property type="match status" value="1"/>
</dbReference>
<organism evidence="7 8">
    <name type="scientific">Cryptococcus depauperatus CBS 7841</name>
    <dbReference type="NCBI Taxonomy" id="1295531"/>
    <lineage>
        <taxon>Eukaryota</taxon>
        <taxon>Fungi</taxon>
        <taxon>Dikarya</taxon>
        <taxon>Basidiomycota</taxon>
        <taxon>Agaricomycotina</taxon>
        <taxon>Tremellomycetes</taxon>
        <taxon>Tremellales</taxon>
        <taxon>Cryptococcaceae</taxon>
        <taxon>Cryptococcus</taxon>
    </lineage>
</organism>
<evidence type="ECO:0000256" key="4">
    <source>
        <dbReference type="ARBA" id="ARBA00022443"/>
    </source>
</evidence>
<dbReference type="Gene3D" id="1.20.900.10">
    <property type="entry name" value="Dbl homology (DH) domain"/>
    <property type="match status" value="1"/>
</dbReference>
<feature type="compositionally biased region" description="Polar residues" evidence="6">
    <location>
        <begin position="799"/>
        <end position="809"/>
    </location>
</feature>
<dbReference type="InterPro" id="IPR035899">
    <property type="entry name" value="DBL_dom_sf"/>
</dbReference>
<dbReference type="Pfam" id="PF12763">
    <property type="entry name" value="EH"/>
    <property type="match status" value="1"/>
</dbReference>
<dbReference type="Gene3D" id="2.30.30.40">
    <property type="entry name" value="SH3 Domains"/>
    <property type="match status" value="2"/>
</dbReference>
<dbReference type="InterPro" id="IPR001849">
    <property type="entry name" value="PH_domain"/>
</dbReference>
<dbReference type="GO" id="GO:0035025">
    <property type="term" value="P:positive regulation of Rho protein signal transduction"/>
    <property type="evidence" value="ECO:0007669"/>
    <property type="project" value="TreeGrafter"/>
</dbReference>
<accession>A0A1E3HYF2</accession>
<dbReference type="GO" id="GO:0003779">
    <property type="term" value="F:actin binding"/>
    <property type="evidence" value="ECO:0007669"/>
    <property type="project" value="InterPro"/>
</dbReference>
<dbReference type="InterPro" id="IPR011993">
    <property type="entry name" value="PH-like_dom_sf"/>
</dbReference>
<dbReference type="SMART" id="SM00027">
    <property type="entry name" value="EH"/>
    <property type="match status" value="1"/>
</dbReference>
<dbReference type="PANTHER" id="PTHR46006">
    <property type="entry name" value="RHO GUANINE NUCLEOTIDE EXCHANGE FACTOR AT 64C, ISOFORM A"/>
    <property type="match status" value="1"/>
</dbReference>
<feature type="compositionally biased region" description="Polar residues" evidence="6">
    <location>
        <begin position="34"/>
        <end position="48"/>
    </location>
</feature>
<name>A0A1E3HYF2_9TREE</name>
<evidence type="ECO:0000256" key="1">
    <source>
        <dbReference type="ARBA" id="ARBA00004496"/>
    </source>
</evidence>
<dbReference type="InterPro" id="IPR036028">
    <property type="entry name" value="SH3-like_dom_sf"/>
</dbReference>
<dbReference type="InterPro" id="IPR002048">
    <property type="entry name" value="EF_hand_dom"/>
</dbReference>
<dbReference type="GO" id="GO:0005737">
    <property type="term" value="C:cytoplasm"/>
    <property type="evidence" value="ECO:0007669"/>
    <property type="project" value="UniProtKB-SubCell"/>
</dbReference>
<dbReference type="PROSITE" id="PS50031">
    <property type="entry name" value="EH"/>
    <property type="match status" value="1"/>
</dbReference>
<dbReference type="SUPFAM" id="SSF50729">
    <property type="entry name" value="PH domain-like"/>
    <property type="match status" value="1"/>
</dbReference>
<dbReference type="PROSITE" id="PS50002">
    <property type="entry name" value="SH3"/>
    <property type="match status" value="1"/>
</dbReference>
<proteinExistence type="predicted"/>
<gene>
    <name evidence="7" type="ORF">L203_105207</name>
</gene>
<dbReference type="SUPFAM" id="SSF48065">
    <property type="entry name" value="DBL homology domain (DH-domain)"/>
    <property type="match status" value="1"/>
</dbReference>
<keyword evidence="4" id="KW-0728">SH3 domain</keyword>
<feature type="region of interest" description="Disordered" evidence="6">
    <location>
        <begin position="1"/>
        <end position="52"/>
    </location>
</feature>
<dbReference type="SMART" id="SM00326">
    <property type="entry name" value="SH3"/>
    <property type="match status" value="2"/>
</dbReference>
<dbReference type="Gene3D" id="2.30.29.30">
    <property type="entry name" value="Pleckstrin-homology domain (PH domain)/Phosphotyrosine-binding domain (PTB)"/>
    <property type="match status" value="1"/>
</dbReference>
<dbReference type="Pfam" id="PF00018">
    <property type="entry name" value="SH3_1"/>
    <property type="match status" value="1"/>
</dbReference>
<evidence type="ECO:0000256" key="3">
    <source>
        <dbReference type="ARBA" id="ARBA00020728"/>
    </source>
</evidence>
<evidence type="ECO:0000256" key="2">
    <source>
        <dbReference type="ARBA" id="ARBA00015110"/>
    </source>
</evidence>
<feature type="compositionally biased region" description="Basic and acidic residues" evidence="6">
    <location>
        <begin position="1114"/>
        <end position="1134"/>
    </location>
</feature>
<feature type="compositionally biased region" description="Basic and acidic residues" evidence="6">
    <location>
        <begin position="1388"/>
        <end position="1402"/>
    </location>
</feature>
<feature type="region of interest" description="Disordered" evidence="6">
    <location>
        <begin position="463"/>
        <end position="1075"/>
    </location>
</feature>
<feature type="compositionally biased region" description="Low complexity" evidence="6">
    <location>
        <begin position="871"/>
        <end position="891"/>
    </location>
</feature>
<dbReference type="InterPro" id="IPR001452">
    <property type="entry name" value="SH3_domain"/>
</dbReference>
<dbReference type="Proteomes" id="UP000094043">
    <property type="component" value="Chromosome 6"/>
</dbReference>
<dbReference type="Pfam" id="PF02205">
    <property type="entry name" value="WH2"/>
    <property type="match status" value="1"/>
</dbReference>
<dbReference type="GO" id="GO:0035556">
    <property type="term" value="P:intracellular signal transduction"/>
    <property type="evidence" value="ECO:0007669"/>
    <property type="project" value="InterPro"/>
</dbReference>
<dbReference type="SMART" id="SM00233">
    <property type="entry name" value="PH"/>
    <property type="match status" value="1"/>
</dbReference>
<keyword evidence="5" id="KW-0963">Cytoplasm</keyword>
<dbReference type="CDD" id="cd00052">
    <property type="entry name" value="EH"/>
    <property type="match status" value="1"/>
</dbReference>
<dbReference type="CDD" id="cd00160">
    <property type="entry name" value="RhoGEF"/>
    <property type="match status" value="1"/>
</dbReference>
<dbReference type="InterPro" id="IPR001331">
    <property type="entry name" value="GDS_CDC24_CS"/>
</dbReference>
<dbReference type="GO" id="GO:0005085">
    <property type="term" value="F:guanyl-nucleotide exchange factor activity"/>
    <property type="evidence" value="ECO:0007669"/>
    <property type="project" value="InterPro"/>
</dbReference>
<feature type="compositionally biased region" description="Polar residues" evidence="6">
    <location>
        <begin position="1"/>
        <end position="24"/>
    </location>
</feature>
<evidence type="ECO:0000313" key="8">
    <source>
        <dbReference type="Proteomes" id="UP000094043"/>
    </source>
</evidence>
<dbReference type="InterPro" id="IPR000219">
    <property type="entry name" value="DH_dom"/>
</dbReference>